<dbReference type="OrthoDB" id="2757774at2759"/>
<keyword evidence="2" id="KW-1185">Reference proteome</keyword>
<evidence type="ECO:0000313" key="2">
    <source>
        <dbReference type="Proteomes" id="UP000230002"/>
    </source>
</evidence>
<reference evidence="1 2" key="1">
    <citation type="journal article" date="2015" name="Sci. Rep.">
        <title>Chromosome-level genome map provides insights into diverse defense mechanisms in the medicinal fungus Ganoderma sinense.</title>
        <authorList>
            <person name="Zhu Y."/>
            <person name="Xu J."/>
            <person name="Sun C."/>
            <person name="Zhou S."/>
            <person name="Xu H."/>
            <person name="Nelson D.R."/>
            <person name="Qian J."/>
            <person name="Song J."/>
            <person name="Luo H."/>
            <person name="Xiang L."/>
            <person name="Li Y."/>
            <person name="Xu Z."/>
            <person name="Ji A."/>
            <person name="Wang L."/>
            <person name="Lu S."/>
            <person name="Hayward A."/>
            <person name="Sun W."/>
            <person name="Li X."/>
            <person name="Schwartz D.C."/>
            <person name="Wang Y."/>
            <person name="Chen S."/>
        </authorList>
    </citation>
    <scope>NUCLEOTIDE SEQUENCE [LARGE SCALE GENOMIC DNA]</scope>
    <source>
        <strain evidence="1 2">ZZ0214-1</strain>
    </source>
</reference>
<protein>
    <submittedName>
        <fullName evidence="1">Uncharacterized protein</fullName>
    </submittedName>
</protein>
<accession>A0A2G8S2R7</accession>
<dbReference type="EMBL" id="AYKW01000029">
    <property type="protein sequence ID" value="PIL28065.1"/>
    <property type="molecule type" value="Genomic_DNA"/>
</dbReference>
<proteinExistence type="predicted"/>
<sequence>MPQDQPEDYTLLVDILTSCFNLERITISMESDPPPRILEAFRTPLQSLRLLLVYGWSEEASALLLGICAPLRVISLQSEPGDWVGKVPWSPVPLERVLSHLSPTLEELELDEFTVDPARMQPRPAPPITGLVQYPAVHSLTVGCIVGRPLLDRLHHLFPALCGTLAFRALNGSALDLRDYTSTRAANKLAQEDDWARSHRLAPTWKKLDRLVCDPVTFYLLALRCPIRLVMVRYVSADTRGYVMEALRENPVPRLKLSLLLKYGLGILDGLLPPELAGTLTHLTIVLEYANDILPASHAGPNTLARIRWADLLDRTISILKPLHRLTHLRLAVQSDVCDGLAHWPAERSEAFVRAVRADAFDFAGAGSALVSALPSLQYLFLATDGTVSGQVVLLDDSAEDVHEEWHASRGWRVADSQSESMSGADAALTVQDCQRVLVELEDTVMETIVWREERFVSEAEAESLRGNR</sequence>
<name>A0A2G8S2R7_9APHY</name>
<dbReference type="AlphaFoldDB" id="A0A2G8S2R7"/>
<dbReference type="Proteomes" id="UP000230002">
    <property type="component" value="Unassembled WGS sequence"/>
</dbReference>
<gene>
    <name evidence="1" type="ORF">GSI_09818</name>
</gene>
<organism evidence="1 2">
    <name type="scientific">Ganoderma sinense ZZ0214-1</name>
    <dbReference type="NCBI Taxonomy" id="1077348"/>
    <lineage>
        <taxon>Eukaryota</taxon>
        <taxon>Fungi</taxon>
        <taxon>Dikarya</taxon>
        <taxon>Basidiomycota</taxon>
        <taxon>Agaricomycotina</taxon>
        <taxon>Agaricomycetes</taxon>
        <taxon>Polyporales</taxon>
        <taxon>Polyporaceae</taxon>
        <taxon>Ganoderma</taxon>
    </lineage>
</organism>
<comment type="caution">
    <text evidence="1">The sequence shown here is derived from an EMBL/GenBank/DDBJ whole genome shotgun (WGS) entry which is preliminary data.</text>
</comment>
<evidence type="ECO:0000313" key="1">
    <source>
        <dbReference type="EMBL" id="PIL28065.1"/>
    </source>
</evidence>